<dbReference type="AlphaFoldDB" id="A0A8J6TB16"/>
<accession>A0A8J6TB16</accession>
<evidence type="ECO:0000256" key="2">
    <source>
        <dbReference type="ARBA" id="ARBA00022676"/>
    </source>
</evidence>
<dbReference type="PANTHER" id="PTHR43179:SF12">
    <property type="entry name" value="GALACTOFURANOSYLTRANSFERASE GLFT2"/>
    <property type="match status" value="1"/>
</dbReference>
<dbReference type="PANTHER" id="PTHR43179">
    <property type="entry name" value="RHAMNOSYLTRANSFERASE WBBL"/>
    <property type="match status" value="1"/>
</dbReference>
<dbReference type="CDD" id="cd04186">
    <property type="entry name" value="GT_2_like_c"/>
    <property type="match status" value="1"/>
</dbReference>
<dbReference type="InterPro" id="IPR001173">
    <property type="entry name" value="Glyco_trans_2-like"/>
</dbReference>
<feature type="domain" description="Glycosyltransferase 2-like" evidence="4">
    <location>
        <begin position="18"/>
        <end position="161"/>
    </location>
</feature>
<keyword evidence="3" id="KW-0808">Transferase</keyword>
<evidence type="ECO:0000256" key="1">
    <source>
        <dbReference type="ARBA" id="ARBA00006739"/>
    </source>
</evidence>
<protein>
    <submittedName>
        <fullName evidence="5">Glycosyltransferase family 2 protein</fullName>
    </submittedName>
</protein>
<dbReference type="Pfam" id="PF00535">
    <property type="entry name" value="Glycos_transf_2"/>
    <property type="match status" value="1"/>
</dbReference>
<dbReference type="SUPFAM" id="SSF53448">
    <property type="entry name" value="Nucleotide-diphospho-sugar transferases"/>
    <property type="match status" value="1"/>
</dbReference>
<evidence type="ECO:0000259" key="4">
    <source>
        <dbReference type="Pfam" id="PF00535"/>
    </source>
</evidence>
<comment type="similarity">
    <text evidence="1">Belongs to the glycosyltransferase 2 family.</text>
</comment>
<organism evidence="5 6">
    <name type="scientific">Candidatus Desulfobia pelagia</name>
    <dbReference type="NCBI Taxonomy" id="2841692"/>
    <lineage>
        <taxon>Bacteria</taxon>
        <taxon>Pseudomonadati</taxon>
        <taxon>Thermodesulfobacteriota</taxon>
        <taxon>Desulfobulbia</taxon>
        <taxon>Desulfobulbales</taxon>
        <taxon>Desulfobulbaceae</taxon>
        <taxon>Candidatus Desulfobia</taxon>
    </lineage>
</organism>
<dbReference type="Proteomes" id="UP000614424">
    <property type="component" value="Unassembled WGS sequence"/>
</dbReference>
<dbReference type="GO" id="GO:0016757">
    <property type="term" value="F:glycosyltransferase activity"/>
    <property type="evidence" value="ECO:0007669"/>
    <property type="project" value="UniProtKB-KW"/>
</dbReference>
<sequence length="341" mass="38857">MAKQILDSKKIISAKVCAIVLNWNNWRDTLECLDSLTATMPCPDSIIVCDNGSTDDSVEKILQWAVSKGEKVLRINGDEGIFSRLTDKVVRLILITNSTNLGYSGGNNVGISYVLAQEQFDFVWVLNNDTLVAKDSLKELLSCVRQSKAGIFGSTVVYHSAPERIQCAGGMRYNPLTTIFRPVLGGHSLPEVLFVRDHPPIDYIYGASFFVRTEVFEKCGLFNEDFFLFYEELDFCRRARAKGYSLYWCRESIVEHKVSQSVGSADEKNKGKKVISSYHENLSTLLYTHLHHKNILPIVMVFRFLGKLAIIILRQEWYLIQPLVKAYRDFMRRRREDSSSA</sequence>
<keyword evidence="2" id="KW-0328">Glycosyltransferase</keyword>
<name>A0A8J6TB16_9BACT</name>
<evidence type="ECO:0000256" key="3">
    <source>
        <dbReference type="ARBA" id="ARBA00022679"/>
    </source>
</evidence>
<dbReference type="Gene3D" id="3.90.550.10">
    <property type="entry name" value="Spore Coat Polysaccharide Biosynthesis Protein SpsA, Chain A"/>
    <property type="match status" value="1"/>
</dbReference>
<reference evidence="5 6" key="1">
    <citation type="submission" date="2020-08" db="EMBL/GenBank/DDBJ databases">
        <title>Bridging the membrane lipid divide: bacteria of the FCB group superphylum have the potential to synthesize archaeal ether lipids.</title>
        <authorList>
            <person name="Villanueva L."/>
            <person name="Von Meijenfeldt F.A.B."/>
            <person name="Westbye A.B."/>
            <person name="Yadav S."/>
            <person name="Hopmans E.C."/>
            <person name="Dutilh B.E."/>
            <person name="Sinninghe Damste J.S."/>
        </authorList>
    </citation>
    <scope>NUCLEOTIDE SEQUENCE [LARGE SCALE GENOMIC DNA]</scope>
    <source>
        <strain evidence="5">NIOZ-UU47</strain>
    </source>
</reference>
<evidence type="ECO:0000313" key="5">
    <source>
        <dbReference type="EMBL" id="MBC8316401.1"/>
    </source>
</evidence>
<proteinExistence type="inferred from homology"/>
<gene>
    <name evidence="5" type="ORF">H8E41_00750</name>
</gene>
<dbReference type="EMBL" id="JACNJZ010000031">
    <property type="protein sequence ID" value="MBC8316401.1"/>
    <property type="molecule type" value="Genomic_DNA"/>
</dbReference>
<comment type="caution">
    <text evidence="5">The sequence shown here is derived from an EMBL/GenBank/DDBJ whole genome shotgun (WGS) entry which is preliminary data.</text>
</comment>
<dbReference type="InterPro" id="IPR029044">
    <property type="entry name" value="Nucleotide-diphossugar_trans"/>
</dbReference>
<evidence type="ECO:0000313" key="6">
    <source>
        <dbReference type="Proteomes" id="UP000614424"/>
    </source>
</evidence>